<dbReference type="EMBL" id="ATLV01022417">
    <property type="status" value="NOT_ANNOTATED_CDS"/>
    <property type="molecule type" value="Genomic_DNA"/>
</dbReference>
<keyword evidence="4" id="KW-1185">Reference proteome</keyword>
<protein>
    <submittedName>
        <fullName evidence="2 3">Uncharacterized protein</fullName>
    </submittedName>
</protein>
<dbReference type="EnsemblMetazoa" id="ASIC015696-RA">
    <property type="protein sequence ID" value="ASIC015696-PA"/>
    <property type="gene ID" value="ASIC015696"/>
</dbReference>
<proteinExistence type="predicted"/>
<evidence type="ECO:0000313" key="3">
    <source>
        <dbReference type="EnsemblMetazoa" id="ASIC015696-PA"/>
    </source>
</evidence>
<dbReference type="VEuPathDB" id="VectorBase:ASIC015696"/>
<dbReference type="Proteomes" id="UP000030765">
    <property type="component" value="Unassembled WGS sequence"/>
</dbReference>
<feature type="region of interest" description="Disordered" evidence="1">
    <location>
        <begin position="15"/>
        <end position="38"/>
    </location>
</feature>
<reference evidence="3" key="2">
    <citation type="submission" date="2020-05" db="UniProtKB">
        <authorList>
            <consortium name="EnsemblMetazoa"/>
        </authorList>
    </citation>
    <scope>IDENTIFICATION</scope>
</reference>
<name>A0A084WBQ9_ANOSI</name>
<evidence type="ECO:0000256" key="1">
    <source>
        <dbReference type="SAM" id="MobiDB-lite"/>
    </source>
</evidence>
<evidence type="ECO:0000313" key="2">
    <source>
        <dbReference type="EMBL" id="KFB47653.1"/>
    </source>
</evidence>
<accession>A0A084WBQ9</accession>
<gene>
    <name evidence="2" type="ORF">ZHAS_00015696</name>
</gene>
<feature type="compositionally biased region" description="Low complexity" evidence="1">
    <location>
        <begin position="22"/>
        <end position="32"/>
    </location>
</feature>
<dbReference type="EMBL" id="KE525332">
    <property type="protein sequence ID" value="KFB47653.1"/>
    <property type="molecule type" value="Genomic_DNA"/>
</dbReference>
<evidence type="ECO:0000313" key="4">
    <source>
        <dbReference type="Proteomes" id="UP000030765"/>
    </source>
</evidence>
<reference evidence="2 4" key="1">
    <citation type="journal article" date="2014" name="BMC Genomics">
        <title>Genome sequence of Anopheles sinensis provides insight into genetics basis of mosquito competence for malaria parasites.</title>
        <authorList>
            <person name="Zhou D."/>
            <person name="Zhang D."/>
            <person name="Ding G."/>
            <person name="Shi L."/>
            <person name="Hou Q."/>
            <person name="Ye Y."/>
            <person name="Xu Y."/>
            <person name="Zhou H."/>
            <person name="Xiong C."/>
            <person name="Li S."/>
            <person name="Yu J."/>
            <person name="Hong S."/>
            <person name="Yu X."/>
            <person name="Zou P."/>
            <person name="Chen C."/>
            <person name="Chang X."/>
            <person name="Wang W."/>
            <person name="Lv Y."/>
            <person name="Sun Y."/>
            <person name="Ma L."/>
            <person name="Shen B."/>
            <person name="Zhu C."/>
        </authorList>
    </citation>
    <scope>NUCLEOTIDE SEQUENCE [LARGE SCALE GENOMIC DNA]</scope>
</reference>
<sequence length="101" mass="10616">MMTTAFANAPLATPSRVGFSYSKTSDPSTDSLSPPPKKWKDSLGRVMSLSVRNLELNLAAGCKPIAQTNYTTLCRQCVLLCEGLAPLATTSPIWPDGGAAG</sequence>
<dbReference type="AlphaFoldDB" id="A0A084WBQ9"/>
<organism evidence="2">
    <name type="scientific">Anopheles sinensis</name>
    <name type="common">Mosquito</name>
    <dbReference type="NCBI Taxonomy" id="74873"/>
    <lineage>
        <taxon>Eukaryota</taxon>
        <taxon>Metazoa</taxon>
        <taxon>Ecdysozoa</taxon>
        <taxon>Arthropoda</taxon>
        <taxon>Hexapoda</taxon>
        <taxon>Insecta</taxon>
        <taxon>Pterygota</taxon>
        <taxon>Neoptera</taxon>
        <taxon>Endopterygota</taxon>
        <taxon>Diptera</taxon>
        <taxon>Nematocera</taxon>
        <taxon>Culicoidea</taxon>
        <taxon>Culicidae</taxon>
        <taxon>Anophelinae</taxon>
        <taxon>Anopheles</taxon>
    </lineage>
</organism>